<dbReference type="SUPFAM" id="SSF81383">
    <property type="entry name" value="F-box domain"/>
    <property type="match status" value="1"/>
</dbReference>
<feature type="compositionally biased region" description="Polar residues" evidence="4">
    <location>
        <begin position="14"/>
        <end position="23"/>
    </location>
</feature>
<dbReference type="Gene3D" id="1.20.1280.50">
    <property type="match status" value="1"/>
</dbReference>
<gene>
    <name evidence="6" type="ORF">CEUSTIGMA_g12130.t1</name>
</gene>
<reference evidence="6 7" key="1">
    <citation type="submission" date="2017-08" db="EMBL/GenBank/DDBJ databases">
        <title>Acidophilic green algal genome provides insights into adaptation to an acidic environment.</title>
        <authorList>
            <person name="Hirooka S."/>
            <person name="Hirose Y."/>
            <person name="Kanesaki Y."/>
            <person name="Higuchi S."/>
            <person name="Fujiwara T."/>
            <person name="Onuma R."/>
            <person name="Era A."/>
            <person name="Ohbayashi R."/>
            <person name="Uzuka A."/>
            <person name="Nozaki H."/>
            <person name="Yoshikawa H."/>
            <person name="Miyagishima S.Y."/>
        </authorList>
    </citation>
    <scope>NUCLEOTIDE SEQUENCE [LARGE SCALE GENOMIC DNA]</scope>
    <source>
        <strain evidence="6 7">NIES-2499</strain>
    </source>
</reference>
<evidence type="ECO:0000256" key="2">
    <source>
        <dbReference type="ARBA" id="ARBA00022737"/>
    </source>
</evidence>
<dbReference type="PANTHER" id="PTHR22847:SF637">
    <property type="entry name" value="WD REPEAT DOMAIN 5B"/>
    <property type="match status" value="1"/>
</dbReference>
<evidence type="ECO:0000256" key="1">
    <source>
        <dbReference type="ARBA" id="ARBA00022574"/>
    </source>
</evidence>
<dbReference type="InterPro" id="IPR036322">
    <property type="entry name" value="WD40_repeat_dom_sf"/>
</dbReference>
<dbReference type="InterPro" id="IPR001680">
    <property type="entry name" value="WD40_rpt"/>
</dbReference>
<evidence type="ECO:0000313" key="7">
    <source>
        <dbReference type="Proteomes" id="UP000232323"/>
    </source>
</evidence>
<keyword evidence="1 3" id="KW-0853">WD repeat</keyword>
<accession>A0A250XNR1</accession>
<feature type="region of interest" description="Disordered" evidence="4">
    <location>
        <begin position="172"/>
        <end position="191"/>
    </location>
</feature>
<evidence type="ECO:0000313" key="6">
    <source>
        <dbReference type="EMBL" id="GAX84708.1"/>
    </source>
</evidence>
<dbReference type="GO" id="GO:0042393">
    <property type="term" value="F:histone binding"/>
    <property type="evidence" value="ECO:0007669"/>
    <property type="project" value="TreeGrafter"/>
</dbReference>
<dbReference type="PANTHER" id="PTHR22847">
    <property type="entry name" value="WD40 REPEAT PROTEIN"/>
    <property type="match status" value="1"/>
</dbReference>
<dbReference type="SUPFAM" id="SSF50978">
    <property type="entry name" value="WD40 repeat-like"/>
    <property type="match status" value="1"/>
</dbReference>
<feature type="compositionally biased region" description="Polar residues" evidence="4">
    <location>
        <begin position="789"/>
        <end position="798"/>
    </location>
</feature>
<evidence type="ECO:0000256" key="4">
    <source>
        <dbReference type="SAM" id="MobiDB-lite"/>
    </source>
</evidence>
<feature type="region of interest" description="Disordered" evidence="4">
    <location>
        <begin position="714"/>
        <end position="736"/>
    </location>
</feature>
<dbReference type="EMBL" id="BEGY01000133">
    <property type="protein sequence ID" value="GAX84708.1"/>
    <property type="molecule type" value="Genomic_DNA"/>
</dbReference>
<dbReference type="Gene3D" id="2.130.10.10">
    <property type="entry name" value="YVTN repeat-like/Quinoprotein amine dehydrogenase"/>
    <property type="match status" value="1"/>
</dbReference>
<keyword evidence="7" id="KW-1185">Reference proteome</keyword>
<dbReference type="PROSITE" id="PS50294">
    <property type="entry name" value="WD_REPEATS_REGION"/>
    <property type="match status" value="1"/>
</dbReference>
<dbReference type="Proteomes" id="UP000232323">
    <property type="component" value="Unassembled WGS sequence"/>
</dbReference>
<dbReference type="OrthoDB" id="674604at2759"/>
<feature type="region of interest" description="Disordered" evidence="4">
    <location>
        <begin position="204"/>
        <end position="270"/>
    </location>
</feature>
<name>A0A250XNR1_9CHLO</name>
<dbReference type="STRING" id="1157962.A0A250XNR1"/>
<sequence>MTALPAGLPRPGNGYTTSLNSSPLPFDSFESGPASSSKTCHGTSPVISILGSSPTSRSSHDKTPHEAKKFWKRLCFDTSLDPRDFVVGFVESVEQQVRQSGAGAWSMRVHDLLREVSHAEFTGMFKSNEIPFHRIAYFKHKQAVVWESEYYKRTTADNDAVAGPVTTPSSIKSIDASGSAPRGGFLGSSPPTARFSSFTIRQSRGLHSQGGGSFSLVGGSSDEEEDGEDRTTVDAGWQDDDEEDMMAGPMEGDGLPDAAWQRTSGGQAPADVSRDQEAELQLPEECWLEVLKAGGVREMCNMARVNRWLRELTTRPELWRLHHHKIFGEEPASNQNAATVRRLCRRSEIKAARWIEAEVQEHLVGRHPDTVCLQLDDAKAVTADGQEVRVWSHATGRRIATLKGHAGTVTSIAFNDQMVVSGCNQGAVRIWGMDDLKCTRTLRNAHEGGVGGVAILNGFPVTAGADGCVKLWDATASLPVLDLHTPRLQRVNGLEVHKQSGYIISCGDGVHIFDAESAELLHDLRVPLEGDSLEPDLDDQENHFTCLSYSGSVIAAGLQDCVVLWDPRCASPIGSIKAPKLTGMLSSNQGNGPASGGCVSIQLDDWKLVAGFNQIGQSFPLSNVSPASPALPTGGIVAVYDIRAVGSMHAAAPAGRAGASSGHPDWLQPLQVFRAPGKIHCVKFFEGHMMAGLAGMDCWMWSFKPPRSSRVMRSAHYETEGSSPNPHSHKGSTGYGSAVMGSLASAAAASWQQGDMMSGSVGASPLAQQAEDGRRVRTVRPAKAVVKRANNNRFPKRR</sequence>
<organism evidence="6 7">
    <name type="scientific">Chlamydomonas eustigma</name>
    <dbReference type="NCBI Taxonomy" id="1157962"/>
    <lineage>
        <taxon>Eukaryota</taxon>
        <taxon>Viridiplantae</taxon>
        <taxon>Chlorophyta</taxon>
        <taxon>core chlorophytes</taxon>
        <taxon>Chlorophyceae</taxon>
        <taxon>CS clade</taxon>
        <taxon>Chlamydomonadales</taxon>
        <taxon>Chlamydomonadaceae</taxon>
        <taxon>Chlamydomonas</taxon>
    </lineage>
</organism>
<dbReference type="InterPro" id="IPR015943">
    <property type="entry name" value="WD40/YVTN_repeat-like_dom_sf"/>
</dbReference>
<comment type="caution">
    <text evidence="6">The sequence shown here is derived from an EMBL/GenBank/DDBJ whole genome shotgun (WGS) entry which is preliminary data.</text>
</comment>
<feature type="repeat" description="WD" evidence="3">
    <location>
        <begin position="402"/>
        <end position="441"/>
    </location>
</feature>
<dbReference type="PROSITE" id="PS50082">
    <property type="entry name" value="WD_REPEATS_2"/>
    <property type="match status" value="1"/>
</dbReference>
<feature type="domain" description="MJ1316 RNA cyclic group end recognition" evidence="5">
    <location>
        <begin position="67"/>
        <end position="147"/>
    </location>
</feature>
<feature type="region of interest" description="Disordered" evidence="4">
    <location>
        <begin position="1"/>
        <end position="41"/>
    </location>
</feature>
<feature type="region of interest" description="Disordered" evidence="4">
    <location>
        <begin position="758"/>
        <end position="798"/>
    </location>
</feature>
<dbReference type="Pfam" id="PF00400">
    <property type="entry name" value="WD40"/>
    <property type="match status" value="2"/>
</dbReference>
<evidence type="ECO:0000256" key="3">
    <source>
        <dbReference type="PROSITE-ProRule" id="PRU00221"/>
    </source>
</evidence>
<dbReference type="GO" id="GO:0048188">
    <property type="term" value="C:Set1C/COMPASS complex"/>
    <property type="evidence" value="ECO:0007669"/>
    <property type="project" value="TreeGrafter"/>
</dbReference>
<dbReference type="Pfam" id="PF04457">
    <property type="entry name" value="MJ1316"/>
    <property type="match status" value="1"/>
</dbReference>
<dbReference type="SMART" id="SM00320">
    <property type="entry name" value="WD40"/>
    <property type="match status" value="4"/>
</dbReference>
<evidence type="ECO:0000259" key="5">
    <source>
        <dbReference type="Pfam" id="PF04457"/>
    </source>
</evidence>
<dbReference type="InterPro" id="IPR036047">
    <property type="entry name" value="F-box-like_dom_sf"/>
</dbReference>
<protein>
    <recommendedName>
        <fullName evidence="5">MJ1316 RNA cyclic group end recognition domain-containing protein</fullName>
    </recommendedName>
</protein>
<keyword evidence="2" id="KW-0677">Repeat</keyword>
<dbReference type="InterPro" id="IPR040459">
    <property type="entry name" value="MJ1316"/>
</dbReference>
<proteinExistence type="predicted"/>
<dbReference type="AlphaFoldDB" id="A0A250XNR1"/>